<dbReference type="PRINTS" id="PR00149">
    <property type="entry name" value="FUMRATELYASE"/>
</dbReference>
<name>A0A0F7SMB7_PHARH</name>
<dbReference type="InterPro" id="IPR029419">
    <property type="entry name" value="Arg_succ_lyase_C"/>
</dbReference>
<feature type="domain" description="Fumarate lyase N-terminal" evidence="7">
    <location>
        <begin position="12"/>
        <end position="307"/>
    </location>
</feature>
<dbReference type="Pfam" id="PF14698">
    <property type="entry name" value="ASL_C2"/>
    <property type="match status" value="1"/>
</dbReference>
<evidence type="ECO:0000256" key="3">
    <source>
        <dbReference type="ARBA" id="ARBA00010755"/>
    </source>
</evidence>
<protein>
    <recommendedName>
        <fullName evidence="5">Argininosuccinate lyase</fullName>
        <ecNumber evidence="4">4.3.2.1</ecNumber>
    </recommendedName>
    <alternativeName>
        <fullName evidence="6">Arginosuccinase</fullName>
    </alternativeName>
</protein>
<comment type="pathway">
    <text evidence="2">Amino-acid biosynthesis; L-arginine biosynthesis; L-arginine from L-ornithine and carbamoyl phosphate: step 3/3.</text>
</comment>
<dbReference type="HAMAP" id="MF_00006">
    <property type="entry name" value="Arg_succ_lyase"/>
    <property type="match status" value="1"/>
</dbReference>
<organism evidence="9">
    <name type="scientific">Phaffia rhodozyma</name>
    <name type="common">Yeast</name>
    <name type="synonym">Xanthophyllomyces dendrorhous</name>
    <dbReference type="NCBI Taxonomy" id="264483"/>
    <lineage>
        <taxon>Eukaryota</taxon>
        <taxon>Fungi</taxon>
        <taxon>Dikarya</taxon>
        <taxon>Basidiomycota</taxon>
        <taxon>Agaricomycotina</taxon>
        <taxon>Tremellomycetes</taxon>
        <taxon>Cystofilobasidiales</taxon>
        <taxon>Mrakiaceae</taxon>
        <taxon>Phaffia</taxon>
    </lineage>
</organism>
<dbReference type="CDD" id="cd01359">
    <property type="entry name" value="Argininosuccinate_lyase"/>
    <property type="match status" value="1"/>
</dbReference>
<dbReference type="PANTHER" id="PTHR43814:SF1">
    <property type="entry name" value="ARGININOSUCCINATE LYASE"/>
    <property type="match status" value="1"/>
</dbReference>
<dbReference type="InterPro" id="IPR020557">
    <property type="entry name" value="Fumarate_lyase_CS"/>
</dbReference>
<evidence type="ECO:0000256" key="2">
    <source>
        <dbReference type="ARBA" id="ARBA00004941"/>
    </source>
</evidence>
<dbReference type="AlphaFoldDB" id="A0A0F7SMB7"/>
<sequence length="464" mass="52334">MTDFTKQKLWGGRFTGETDPLMHEFNQCLKYDQRMYAVDVKGSIAYSKALLKVGILNEHEQSEIERGLLEVKKEWAEKRFTPAPDDEDIHTANERRLSEIIGKDIGGKLHTGRSRNDQVSTDLRLWLMEEARVIKGYLKDLIAVMVDRSEKEVDVLMPGYTHLQRAQPIRWSHLLLSHAFSFSTDLARLSSLLPRVSSLSLGCGALAGNPFDVDRDFLAKELGFTSVVENSLFGTGDRDFIVEFLQWAAMTMGHVSRMAEDLIIYSTAEFGFVQLSDAYSTGSSIMPQKKNPDSLELLRGKSGRVFGQMSGFMMTLKGLPSTYNKDLQECQEPLFDSVDTISASLRICEGVIGTMAINQEKMEAALTMDMLATDLADYLVRKGVPFRETHHISGRAVALAEAEKCSIADLTYEQYQELSPKFEKDFFADVFDFEKSVEKRNAIGGPSREMIKRQIEVLRKALKE</sequence>
<dbReference type="GO" id="GO:0004056">
    <property type="term" value="F:argininosuccinate lyase activity"/>
    <property type="evidence" value="ECO:0007669"/>
    <property type="project" value="UniProtKB-EC"/>
</dbReference>
<evidence type="ECO:0000259" key="8">
    <source>
        <dbReference type="Pfam" id="PF14698"/>
    </source>
</evidence>
<dbReference type="InterPro" id="IPR024083">
    <property type="entry name" value="Fumarase/histidase_N"/>
</dbReference>
<evidence type="ECO:0000256" key="5">
    <source>
        <dbReference type="ARBA" id="ARBA00019698"/>
    </source>
</evidence>
<dbReference type="GO" id="GO:0042450">
    <property type="term" value="P:L-arginine biosynthetic process via ornithine"/>
    <property type="evidence" value="ECO:0007669"/>
    <property type="project" value="InterPro"/>
</dbReference>
<dbReference type="Gene3D" id="1.10.40.30">
    <property type="entry name" value="Fumarase/aspartase (C-terminal domain)"/>
    <property type="match status" value="1"/>
</dbReference>
<dbReference type="InterPro" id="IPR008948">
    <property type="entry name" value="L-Aspartase-like"/>
</dbReference>
<dbReference type="FunFam" id="1.20.200.10:FF:000002">
    <property type="entry name" value="Argininosuccinate lyase"/>
    <property type="match status" value="1"/>
</dbReference>
<dbReference type="FunFam" id="1.10.40.30:FF:000001">
    <property type="entry name" value="Argininosuccinate lyase"/>
    <property type="match status" value="1"/>
</dbReference>
<evidence type="ECO:0000256" key="1">
    <source>
        <dbReference type="ARBA" id="ARBA00000985"/>
    </source>
</evidence>
<dbReference type="PANTHER" id="PTHR43814">
    <property type="entry name" value="ARGININOSUCCINATE LYASE"/>
    <property type="match status" value="1"/>
</dbReference>
<dbReference type="FunFam" id="1.10.275.10:FF:000002">
    <property type="entry name" value="Argininosuccinate lyase"/>
    <property type="match status" value="1"/>
</dbReference>
<comment type="catalytic activity">
    <reaction evidence="1">
        <text>2-(N(omega)-L-arginino)succinate = fumarate + L-arginine</text>
        <dbReference type="Rhea" id="RHEA:24020"/>
        <dbReference type="ChEBI" id="CHEBI:29806"/>
        <dbReference type="ChEBI" id="CHEBI:32682"/>
        <dbReference type="ChEBI" id="CHEBI:57472"/>
        <dbReference type="EC" id="4.3.2.1"/>
    </reaction>
</comment>
<dbReference type="SUPFAM" id="SSF48557">
    <property type="entry name" value="L-aspartase-like"/>
    <property type="match status" value="1"/>
</dbReference>
<evidence type="ECO:0000256" key="4">
    <source>
        <dbReference type="ARBA" id="ARBA00012338"/>
    </source>
</evidence>
<dbReference type="Gene3D" id="1.20.200.10">
    <property type="entry name" value="Fumarase/aspartase (Central domain)"/>
    <property type="match status" value="1"/>
</dbReference>
<dbReference type="PRINTS" id="PR00145">
    <property type="entry name" value="ARGSUCLYASE"/>
</dbReference>
<comment type="similarity">
    <text evidence="3">Belongs to the lyase 1 family. Argininosuccinate lyase subfamily.</text>
</comment>
<keyword evidence="9" id="KW-0456">Lyase</keyword>
<evidence type="ECO:0000259" key="7">
    <source>
        <dbReference type="Pfam" id="PF00206"/>
    </source>
</evidence>
<dbReference type="InterPro" id="IPR009049">
    <property type="entry name" value="Argininosuccinate_lyase"/>
</dbReference>
<dbReference type="InterPro" id="IPR000362">
    <property type="entry name" value="Fumarate_lyase_fam"/>
</dbReference>
<evidence type="ECO:0000313" key="9">
    <source>
        <dbReference type="EMBL" id="CDZ98624.1"/>
    </source>
</evidence>
<proteinExistence type="inferred from homology"/>
<evidence type="ECO:0000256" key="6">
    <source>
        <dbReference type="ARBA" id="ARBA00032749"/>
    </source>
</evidence>
<dbReference type="EC" id="4.3.2.1" evidence="4"/>
<dbReference type="GO" id="GO:0005829">
    <property type="term" value="C:cytosol"/>
    <property type="evidence" value="ECO:0007669"/>
    <property type="project" value="TreeGrafter"/>
</dbReference>
<dbReference type="PROSITE" id="PS00163">
    <property type="entry name" value="FUMARATE_LYASES"/>
    <property type="match status" value="1"/>
</dbReference>
<dbReference type="EMBL" id="LN483345">
    <property type="protein sequence ID" value="CDZ98624.1"/>
    <property type="molecule type" value="Genomic_DNA"/>
</dbReference>
<reference evidence="9" key="1">
    <citation type="submission" date="2014-08" db="EMBL/GenBank/DDBJ databases">
        <authorList>
            <person name="Sharma Rahul"/>
            <person name="Thines Marco"/>
        </authorList>
    </citation>
    <scope>NUCLEOTIDE SEQUENCE</scope>
</reference>
<dbReference type="Gene3D" id="1.10.275.10">
    <property type="entry name" value="Fumarase/aspartase (N-terminal domain)"/>
    <property type="match status" value="1"/>
</dbReference>
<dbReference type="Pfam" id="PF00206">
    <property type="entry name" value="Lyase_1"/>
    <property type="match status" value="1"/>
</dbReference>
<feature type="domain" description="Argininosuccinate lyase C-terminal" evidence="8">
    <location>
        <begin position="370"/>
        <end position="438"/>
    </location>
</feature>
<accession>A0A0F7SMB7</accession>
<dbReference type="InterPro" id="IPR022761">
    <property type="entry name" value="Fumarate_lyase_N"/>
</dbReference>
<dbReference type="NCBIfam" id="TIGR00838">
    <property type="entry name" value="argH"/>
    <property type="match status" value="1"/>
</dbReference>